<organism evidence="2 3">
    <name type="scientific">Cytobacillus oceanisediminis</name>
    <dbReference type="NCBI Taxonomy" id="665099"/>
    <lineage>
        <taxon>Bacteria</taxon>
        <taxon>Bacillati</taxon>
        <taxon>Bacillota</taxon>
        <taxon>Bacilli</taxon>
        <taxon>Bacillales</taxon>
        <taxon>Bacillaceae</taxon>
        <taxon>Cytobacillus</taxon>
    </lineage>
</organism>
<protein>
    <submittedName>
        <fullName evidence="2">DJ-1/PfpI family protein</fullName>
    </submittedName>
</protein>
<accession>A0A2V2ZBU5</accession>
<evidence type="ECO:0000259" key="1">
    <source>
        <dbReference type="Pfam" id="PF01965"/>
    </source>
</evidence>
<dbReference type="InterPro" id="IPR052158">
    <property type="entry name" value="INH-QAR"/>
</dbReference>
<reference evidence="2 3" key="1">
    <citation type="submission" date="2018-05" db="EMBL/GenBank/DDBJ databases">
        <title>Freshwater and sediment microbial communities from various areas in North America, analyzing microbe dynamics in response to fracking.</title>
        <authorList>
            <person name="Lamendella R."/>
        </authorList>
    </citation>
    <scope>NUCLEOTIDE SEQUENCE [LARGE SCALE GENOMIC DNA]</scope>
    <source>
        <strain evidence="2 3">15_TX</strain>
    </source>
</reference>
<comment type="caution">
    <text evidence="2">The sequence shown here is derived from an EMBL/GenBank/DDBJ whole genome shotgun (WGS) entry which is preliminary data.</text>
</comment>
<dbReference type="Proteomes" id="UP000247150">
    <property type="component" value="Unassembled WGS sequence"/>
</dbReference>
<dbReference type="EMBL" id="QGTW01000025">
    <property type="protein sequence ID" value="PWW17523.1"/>
    <property type="molecule type" value="Genomic_DNA"/>
</dbReference>
<dbReference type="RefSeq" id="WP_110067786.1">
    <property type="nucleotide sequence ID" value="NZ_QGTW01000025.1"/>
</dbReference>
<dbReference type="Pfam" id="PF01965">
    <property type="entry name" value="DJ-1_PfpI"/>
    <property type="match status" value="1"/>
</dbReference>
<feature type="domain" description="DJ-1/PfpI" evidence="1">
    <location>
        <begin position="5"/>
        <end position="163"/>
    </location>
</feature>
<dbReference type="SUPFAM" id="SSF52317">
    <property type="entry name" value="Class I glutamine amidotransferase-like"/>
    <property type="match status" value="1"/>
</dbReference>
<dbReference type="InterPro" id="IPR029062">
    <property type="entry name" value="Class_I_gatase-like"/>
</dbReference>
<dbReference type="PANTHER" id="PTHR43130">
    <property type="entry name" value="ARAC-FAMILY TRANSCRIPTIONAL REGULATOR"/>
    <property type="match status" value="1"/>
</dbReference>
<evidence type="ECO:0000313" key="2">
    <source>
        <dbReference type="EMBL" id="PWW17523.1"/>
    </source>
</evidence>
<dbReference type="AlphaFoldDB" id="A0A2V2ZBU5"/>
<dbReference type="OrthoDB" id="9800516at2"/>
<sequence>MTTGILLYPRFSEYELTVVLSVLTQANQPKIFIGLNHEPVKGEAGLICLPEKNIHDVDPELLTSLILPGVDDFQHLLDEKPLFEFIRSVYERDAVIGAISSAPFLLAKAGVLLDRNYTTGISRQGRQFLGVFSEKSYVDAPYVFDRGILTAKGAYFIDFANKFGQVLELDFNRNWYR</sequence>
<dbReference type="PANTHER" id="PTHR43130:SF3">
    <property type="entry name" value="HTH-TYPE TRANSCRIPTIONAL REGULATOR RV1931C"/>
    <property type="match status" value="1"/>
</dbReference>
<dbReference type="InterPro" id="IPR002818">
    <property type="entry name" value="DJ-1/PfpI"/>
</dbReference>
<dbReference type="Gene3D" id="3.40.50.880">
    <property type="match status" value="1"/>
</dbReference>
<proteinExistence type="predicted"/>
<name>A0A2V2ZBU5_9BACI</name>
<evidence type="ECO:0000313" key="3">
    <source>
        <dbReference type="Proteomes" id="UP000247150"/>
    </source>
</evidence>
<gene>
    <name evidence="2" type="ORF">DFO73_12521</name>
</gene>